<dbReference type="Proteomes" id="UP000193118">
    <property type="component" value="Unassembled WGS sequence"/>
</dbReference>
<protein>
    <recommendedName>
        <fullName evidence="1">Winged helix-turn-helix domain-containing protein</fullName>
    </recommendedName>
</protein>
<sequence length="68" mass="7842">MMSENLSQCNMILNLLQSGGSLTSYEAYTKLNITQLGARIKELESRGYVIGRTWETSNNKRYKRYFLG</sequence>
<feature type="domain" description="Winged helix-turn-helix" evidence="1">
    <location>
        <begin position="7"/>
        <end position="67"/>
    </location>
</feature>
<organism evidence="2 3">
    <name type="scientific">Neisseria dentiae</name>
    <dbReference type="NCBI Taxonomy" id="194197"/>
    <lineage>
        <taxon>Bacteria</taxon>
        <taxon>Pseudomonadati</taxon>
        <taxon>Pseudomonadota</taxon>
        <taxon>Betaproteobacteria</taxon>
        <taxon>Neisseriales</taxon>
        <taxon>Neisseriaceae</taxon>
        <taxon>Neisseria</taxon>
    </lineage>
</organism>
<name>A0A1X3DAI1_9NEIS</name>
<dbReference type="Pfam" id="PF14090">
    <property type="entry name" value="HTH_39"/>
    <property type="match status" value="1"/>
</dbReference>
<dbReference type="InterPro" id="IPR036390">
    <property type="entry name" value="WH_DNA-bd_sf"/>
</dbReference>
<proteinExistence type="predicted"/>
<comment type="caution">
    <text evidence="2">The sequence shown here is derived from an EMBL/GenBank/DDBJ whole genome shotgun (WGS) entry which is preliminary data.</text>
</comment>
<evidence type="ECO:0000313" key="2">
    <source>
        <dbReference type="EMBL" id="OSI16527.1"/>
    </source>
</evidence>
<evidence type="ECO:0000313" key="3">
    <source>
        <dbReference type="Proteomes" id="UP000193118"/>
    </source>
</evidence>
<accession>A0A1X3DAI1</accession>
<keyword evidence="3" id="KW-1185">Reference proteome</keyword>
<dbReference type="SUPFAM" id="SSF46785">
    <property type="entry name" value="Winged helix' DNA-binding domain"/>
    <property type="match status" value="1"/>
</dbReference>
<dbReference type="EMBL" id="MTBO01000015">
    <property type="protein sequence ID" value="OSI16527.1"/>
    <property type="molecule type" value="Genomic_DNA"/>
</dbReference>
<reference evidence="3" key="1">
    <citation type="submission" date="2017-01" db="EMBL/GenBank/DDBJ databases">
        <authorList>
            <person name="Wolfgang W.J."/>
            <person name="Cole J."/>
            <person name="Wroblewski D."/>
            <person name="Mcginnis J."/>
            <person name="Musser K.A."/>
        </authorList>
    </citation>
    <scope>NUCLEOTIDE SEQUENCE [LARGE SCALE GENOMIC DNA]</scope>
    <source>
        <strain evidence="3">DSM 19151</strain>
    </source>
</reference>
<gene>
    <name evidence="2" type="ORF">BWD09_07125</name>
</gene>
<dbReference type="AlphaFoldDB" id="A0A1X3DAI1"/>
<dbReference type="STRING" id="194197.BWD09_07125"/>
<dbReference type="InterPro" id="IPR055245">
    <property type="entry name" value="HTH_proteobacteria"/>
</dbReference>
<evidence type="ECO:0000259" key="1">
    <source>
        <dbReference type="Pfam" id="PF14090"/>
    </source>
</evidence>